<accession>A0A423V8Z1</accession>
<evidence type="ECO:0000313" key="4">
    <source>
        <dbReference type="Proteomes" id="UP000283895"/>
    </source>
</evidence>
<dbReference type="AlphaFoldDB" id="A0A423V8Z1"/>
<dbReference type="Proteomes" id="UP000283895">
    <property type="component" value="Unassembled WGS sequence"/>
</dbReference>
<evidence type="ECO:0000256" key="2">
    <source>
        <dbReference type="SAM" id="Phobius"/>
    </source>
</evidence>
<evidence type="ECO:0000256" key="1">
    <source>
        <dbReference type="SAM" id="MobiDB-lite"/>
    </source>
</evidence>
<feature type="region of interest" description="Disordered" evidence="1">
    <location>
        <begin position="1"/>
        <end position="36"/>
    </location>
</feature>
<comment type="caution">
    <text evidence="3">The sequence shown here is derived from an EMBL/GenBank/DDBJ whole genome shotgun (WGS) entry which is preliminary data.</text>
</comment>
<keyword evidence="2" id="KW-1133">Transmembrane helix</keyword>
<name>A0A423V8Z1_9PEZI</name>
<keyword evidence="4" id="KW-1185">Reference proteome</keyword>
<feature type="transmembrane region" description="Helical" evidence="2">
    <location>
        <begin position="98"/>
        <end position="119"/>
    </location>
</feature>
<proteinExistence type="predicted"/>
<keyword evidence="2" id="KW-0472">Membrane</keyword>
<feature type="compositionally biased region" description="Basic and acidic residues" evidence="1">
    <location>
        <begin position="1"/>
        <end position="11"/>
    </location>
</feature>
<evidence type="ECO:0000313" key="3">
    <source>
        <dbReference type="EMBL" id="ROV87296.1"/>
    </source>
</evidence>
<keyword evidence="2" id="KW-0812">Transmembrane</keyword>
<gene>
    <name evidence="3" type="ORF">VMCG_10726</name>
</gene>
<sequence>MSGRDDNDHGDGPTADPDADGKWKERDGDVSRWSGKSIRINVPSRINNIDTNTVAATDESNGPPAQWARRRRRSEVQKGTSRNNTKGQQRSMNMWARLCDLILWALLLQTLAIIAAVLWQAQPWLCPFPYITSDGLHHGDEGASAVRVTALLPQIDADGMRCRMAALGDQLQGDRFTGSCLPSPEHVRSAVTHLAELHDLEVEASHNVSALRRLWDELEVQRAYARSMAAGVHPLLTFSHPHQHLLGTQVAPWDGNRNKNSNSFVTLLLLLSSPRTWLVTKVRVWAVLHIEPLLRHLRIANCCDAGHQHYEAIKRDTRAASAYASIMRDQLAEVATLLIEALDRDMVQICFLIEVLSGGKASNHYKLLEEWLMEDHDHAKDDSPAYRQQQYHPNVLEGAALGAYNDAVATTRNICAELRTRVLQRCESAYKTSMQLGTQAGLPKLIRKEISHTEVWQWCLQNSEGGLVQVISGLANDLQNAGFAEPA</sequence>
<feature type="compositionally biased region" description="Basic and acidic residues" evidence="1">
    <location>
        <begin position="19"/>
        <end position="30"/>
    </location>
</feature>
<feature type="compositionally biased region" description="Polar residues" evidence="1">
    <location>
        <begin position="77"/>
        <end position="88"/>
    </location>
</feature>
<feature type="region of interest" description="Disordered" evidence="1">
    <location>
        <begin position="51"/>
        <end position="88"/>
    </location>
</feature>
<dbReference type="EMBL" id="LKEA01000099">
    <property type="protein sequence ID" value="ROV87296.1"/>
    <property type="molecule type" value="Genomic_DNA"/>
</dbReference>
<feature type="compositionally biased region" description="Polar residues" evidence="1">
    <location>
        <begin position="51"/>
        <end position="60"/>
    </location>
</feature>
<reference evidence="3 4" key="1">
    <citation type="submission" date="2015-09" db="EMBL/GenBank/DDBJ databases">
        <title>Host preference determinants of Valsa canker pathogens revealed by comparative genomics.</title>
        <authorList>
            <person name="Yin Z."/>
            <person name="Huang L."/>
        </authorList>
    </citation>
    <scope>NUCLEOTIDE SEQUENCE [LARGE SCALE GENOMIC DNA]</scope>
    <source>
        <strain evidence="3 4">03-1</strain>
    </source>
</reference>
<protein>
    <submittedName>
        <fullName evidence="3">Uncharacterized protein</fullName>
    </submittedName>
</protein>
<organism evidence="3 4">
    <name type="scientific">Cytospora schulzeri</name>
    <dbReference type="NCBI Taxonomy" id="448051"/>
    <lineage>
        <taxon>Eukaryota</taxon>
        <taxon>Fungi</taxon>
        <taxon>Dikarya</taxon>
        <taxon>Ascomycota</taxon>
        <taxon>Pezizomycotina</taxon>
        <taxon>Sordariomycetes</taxon>
        <taxon>Sordariomycetidae</taxon>
        <taxon>Diaporthales</taxon>
        <taxon>Cytosporaceae</taxon>
        <taxon>Cytospora</taxon>
    </lineage>
</organism>